<sequence length="32" mass="3595">MCCIKVFQMACHAFEFIRGSDVMDAIAELEDA</sequence>
<dbReference type="AlphaFoldDB" id="A0A3S5YM22"/>
<gene>
    <name evidence="1" type="ORF">P298_12475</name>
</gene>
<name>A0A3S5YM22_SALER</name>
<dbReference type="Proteomes" id="UP000868500">
    <property type="component" value="Unassembled WGS sequence"/>
</dbReference>
<reference evidence="1" key="1">
    <citation type="submission" date="2013-09" db="EMBL/GenBank/DDBJ databases">
        <title>Salmonella enterica subsp. IIIa serovar 18:z4:z23:-.</title>
        <authorList>
            <person name="Chen Y."/>
            <person name="Li C."/>
            <person name="Mcdermott P."/>
            <person name="Zhao S."/>
        </authorList>
    </citation>
    <scope>NUCLEOTIDE SEQUENCE [LARGE SCALE GENOMIC DNA]</scope>
    <source>
        <strain evidence="1">N26626</strain>
    </source>
</reference>
<organism evidence="1">
    <name type="scientific">Salmonella enterica subsp. arizonae serovar 18:z4,z23:- str. CVM N26626</name>
    <dbReference type="NCBI Taxonomy" id="1395119"/>
    <lineage>
        <taxon>Bacteria</taxon>
        <taxon>Pseudomonadati</taxon>
        <taxon>Pseudomonadota</taxon>
        <taxon>Gammaproteobacteria</taxon>
        <taxon>Enterobacterales</taxon>
        <taxon>Enterobacteriaceae</taxon>
        <taxon>Salmonella</taxon>
    </lineage>
</organism>
<protein>
    <submittedName>
        <fullName evidence="1">Uncharacterized protein</fullName>
    </submittedName>
</protein>
<evidence type="ECO:0000313" key="1">
    <source>
        <dbReference type="EMBL" id="OLW01539.1"/>
    </source>
</evidence>
<accession>A0A3S5YM22</accession>
<dbReference type="EMBL" id="AWRC01000019">
    <property type="protein sequence ID" value="OLW01539.1"/>
    <property type="molecule type" value="Genomic_DNA"/>
</dbReference>
<comment type="caution">
    <text evidence="1">The sequence shown here is derived from an EMBL/GenBank/DDBJ whole genome shotgun (WGS) entry which is preliminary data.</text>
</comment>
<proteinExistence type="predicted"/>